<dbReference type="RefSeq" id="WP_209333905.1">
    <property type="nucleotide sequence ID" value="NZ_JAGIYY010000001.1"/>
</dbReference>
<dbReference type="Proteomes" id="UP000666240">
    <property type="component" value="Unassembled WGS sequence"/>
</dbReference>
<dbReference type="Pfam" id="PF14384">
    <property type="entry name" value="BrnA_antitoxin"/>
    <property type="match status" value="1"/>
</dbReference>
<evidence type="ECO:0000256" key="1">
    <source>
        <dbReference type="SAM" id="MobiDB-lite"/>
    </source>
</evidence>
<evidence type="ECO:0000313" key="2">
    <source>
        <dbReference type="EMBL" id="MBP0437955.1"/>
    </source>
</evidence>
<evidence type="ECO:0000313" key="3">
    <source>
        <dbReference type="Proteomes" id="UP000666240"/>
    </source>
</evidence>
<protein>
    <submittedName>
        <fullName evidence="2">BrnA antitoxin family protein</fullName>
    </submittedName>
</protein>
<keyword evidence="3" id="KW-1185">Reference proteome</keyword>
<dbReference type="InterPro" id="IPR025528">
    <property type="entry name" value="BrnA_antitoxin"/>
</dbReference>
<sequence>MQKQHDDRLSYEKAGGEFIPLSPSTPDRRVEMSVELDADVAEKIKALGPDWQEKVNLILRTAKL</sequence>
<feature type="compositionally biased region" description="Basic and acidic residues" evidence="1">
    <location>
        <begin position="1"/>
        <end position="15"/>
    </location>
</feature>
<comment type="caution">
    <text evidence="2">The sequence shown here is derived from an EMBL/GenBank/DDBJ whole genome shotgun (WGS) entry which is preliminary data.</text>
</comment>
<gene>
    <name evidence="2" type="ORF">J5Y06_04760</name>
</gene>
<dbReference type="EMBL" id="JAGIYY010000001">
    <property type="protein sequence ID" value="MBP0437955.1"/>
    <property type="molecule type" value="Genomic_DNA"/>
</dbReference>
<reference evidence="2" key="1">
    <citation type="submission" date="2021-03" db="EMBL/GenBank/DDBJ databases">
        <title>Genome sequencing and assembly of Tianweitania sediminis.</title>
        <authorList>
            <person name="Chhetri G."/>
        </authorList>
    </citation>
    <scope>NUCLEOTIDE SEQUENCE</scope>
    <source>
        <strain evidence="2">Z8</strain>
    </source>
</reference>
<accession>A0A8J7UIL8</accession>
<organism evidence="2 3">
    <name type="scientific">Tianweitania sediminis</name>
    <dbReference type="NCBI Taxonomy" id="1502156"/>
    <lineage>
        <taxon>Bacteria</taxon>
        <taxon>Pseudomonadati</taxon>
        <taxon>Pseudomonadota</taxon>
        <taxon>Alphaproteobacteria</taxon>
        <taxon>Hyphomicrobiales</taxon>
        <taxon>Phyllobacteriaceae</taxon>
        <taxon>Tianweitania</taxon>
    </lineage>
</organism>
<dbReference type="AlphaFoldDB" id="A0A8J7UIL8"/>
<name>A0A8J7UIL8_9HYPH</name>
<feature type="region of interest" description="Disordered" evidence="1">
    <location>
        <begin position="1"/>
        <end position="26"/>
    </location>
</feature>
<proteinExistence type="predicted"/>